<dbReference type="AlphaFoldDB" id="A0A8K1DPU0"/>
<evidence type="ECO:0000259" key="7">
    <source>
        <dbReference type="Pfam" id="PF01397"/>
    </source>
</evidence>
<dbReference type="FunFam" id="1.50.10.130:FF:000002">
    <property type="entry name" value="Ent-copalyl diphosphate synthase, chloroplastic"/>
    <property type="match status" value="1"/>
</dbReference>
<dbReference type="PANTHER" id="PTHR31739">
    <property type="entry name" value="ENT-COPALYL DIPHOSPHATE SYNTHASE, CHLOROPLASTIC"/>
    <property type="match status" value="1"/>
</dbReference>
<dbReference type="InterPro" id="IPR008930">
    <property type="entry name" value="Terpenoid_cyclase/PrenylTrfase"/>
</dbReference>
<dbReference type="GO" id="GO:0016102">
    <property type="term" value="P:diterpenoid biosynthetic process"/>
    <property type="evidence" value="ECO:0007669"/>
    <property type="project" value="InterPro"/>
</dbReference>
<dbReference type="EMBL" id="MN652006">
    <property type="protein sequence ID" value="QMU24003.1"/>
    <property type="molecule type" value="mRNA"/>
</dbReference>
<comment type="similarity">
    <text evidence="3">Belongs to the terpene synthase family. Tpsd subfamily.</text>
</comment>
<accession>A0A8K1DPU0</accession>
<evidence type="ECO:0000256" key="4">
    <source>
        <dbReference type="ARBA" id="ARBA00022723"/>
    </source>
</evidence>
<reference evidence="9" key="1">
    <citation type="submission" date="2019-11" db="EMBL/GenBank/DDBJ databases">
        <title>cDNA isolation and functional characterization of monoterpene synthases and sesquiterpene synthase in Pinus massoniana.</title>
        <authorList>
            <person name="Chen R."/>
        </authorList>
    </citation>
    <scope>NUCLEOTIDE SEQUENCE</scope>
</reference>
<dbReference type="FunFam" id="1.10.600.10:FF:000005">
    <property type="entry name" value="Ent-kaur-16-ene synthase, chloroplastic"/>
    <property type="match status" value="1"/>
</dbReference>
<evidence type="ECO:0000256" key="3">
    <source>
        <dbReference type="ARBA" id="ARBA00008762"/>
    </source>
</evidence>
<organism evidence="9">
    <name type="scientific">Pinus massoniana</name>
    <name type="common">Chinese red pine</name>
    <dbReference type="NCBI Taxonomy" id="88730"/>
    <lineage>
        <taxon>Eukaryota</taxon>
        <taxon>Viridiplantae</taxon>
        <taxon>Streptophyta</taxon>
        <taxon>Embryophyta</taxon>
        <taxon>Tracheophyta</taxon>
        <taxon>Spermatophyta</taxon>
        <taxon>Pinopsida</taxon>
        <taxon>Pinidae</taxon>
        <taxon>Conifers I</taxon>
        <taxon>Pinales</taxon>
        <taxon>Pinaceae</taxon>
        <taxon>Pinus</taxon>
        <taxon>Pinus subgen. Pinus</taxon>
    </lineage>
</organism>
<dbReference type="UniPathway" id="UPA00924"/>
<dbReference type="Gene3D" id="1.50.10.130">
    <property type="entry name" value="Terpene synthase, N-terminal domain"/>
    <property type="match status" value="1"/>
</dbReference>
<dbReference type="InterPro" id="IPR050148">
    <property type="entry name" value="Terpene_synthase-like"/>
</dbReference>
<evidence type="ECO:0000256" key="6">
    <source>
        <dbReference type="ARBA" id="ARBA00023239"/>
    </source>
</evidence>
<dbReference type="InterPro" id="IPR044814">
    <property type="entry name" value="Terpene_cyclase_plant_C1"/>
</dbReference>
<dbReference type="SFLD" id="SFLDG01019">
    <property type="entry name" value="Terpene_Cyclase_Like_1_C_Termi"/>
    <property type="match status" value="1"/>
</dbReference>
<dbReference type="PANTHER" id="PTHR31739:SF25">
    <property type="entry name" value="(E,E)-GERANYLLINALOOL SYNTHASE"/>
    <property type="match status" value="1"/>
</dbReference>
<dbReference type="GO" id="GO:0000287">
    <property type="term" value="F:magnesium ion binding"/>
    <property type="evidence" value="ECO:0007669"/>
    <property type="project" value="InterPro"/>
</dbReference>
<proteinExistence type="evidence at transcript level"/>
<feature type="domain" description="Terpene synthase metal-binding" evidence="8">
    <location>
        <begin position="286"/>
        <end position="518"/>
    </location>
</feature>
<evidence type="ECO:0000256" key="1">
    <source>
        <dbReference type="ARBA" id="ARBA00001946"/>
    </source>
</evidence>
<dbReference type="GO" id="GO:0010333">
    <property type="term" value="F:terpene synthase activity"/>
    <property type="evidence" value="ECO:0007669"/>
    <property type="project" value="InterPro"/>
</dbReference>
<evidence type="ECO:0000313" key="9">
    <source>
        <dbReference type="EMBL" id="QMU24003.1"/>
    </source>
</evidence>
<dbReference type="InterPro" id="IPR036965">
    <property type="entry name" value="Terpene_synth_N_sf"/>
</dbReference>
<dbReference type="Pfam" id="PF01397">
    <property type="entry name" value="Terpene_synth"/>
    <property type="match status" value="1"/>
</dbReference>
<keyword evidence="5" id="KW-0460">Magnesium</keyword>
<dbReference type="InterPro" id="IPR005630">
    <property type="entry name" value="Terpene_synthase_metal-bd"/>
</dbReference>
<evidence type="ECO:0000256" key="5">
    <source>
        <dbReference type="ARBA" id="ARBA00022842"/>
    </source>
</evidence>
<name>A0A8K1DPU0_PINMS</name>
<sequence>MAEISESASAEMSNEFSIPRRTANRHGNVWDDEFILSLNSPYGAPAYYERVGMLVEEIKQLLLSEMEDSSYDLIKRLHIVDTLECLGIDRHFQHEIKTGALDSVYRCWNEKGIGVGSSDSCKDLNATALGFRALRLHRYNVSSGVLENFKGENAKFFCNFTGEKRVRSMLSLLRASDISFPGEKVMQEANAFTREYLNQVLAGRGDVTDVDQSLLEEVKYALEFPWYCSAPRWEARSFIEIYGQNSSWLKSNFNQKVLELAKLDFNILQCIHQKELQFITRWWRESDIAQLNFYRIRHVEFFFWAATCIFEPEFSQSRIALAQVCVLATVLDDFYDTHGLLDELKTTTEAVRRWDLSLIDDLPDHIKIAFRFFFKTANELADQVVKVQKRDMAATLKCSSWQRYLESYLQEGEWIATAHVPTFNEYIKNARTSSGMCILNLFPLLLMGQLLPNNVLEQIYSPSKMQELSEFTVRLIDDLKDFEDEKEHGEMASSIACYIKDNPDSTVENAINHIKGILHLSLEELNREYLKEDSVPLCCKKFNFNITRGLQFLFRYGDGLSVSNKEVKDQIFKILVDQVPIKE</sequence>
<feature type="domain" description="Terpene synthase N-terminal" evidence="7">
    <location>
        <begin position="29"/>
        <end position="222"/>
    </location>
</feature>
<dbReference type="SFLD" id="SFLDG01014">
    <property type="entry name" value="Terpene_Cyclase_Like_1_N-term"/>
    <property type="match status" value="1"/>
</dbReference>
<protein>
    <submittedName>
        <fullName evidence="9">TPS selinene</fullName>
    </submittedName>
</protein>
<dbReference type="SFLD" id="SFLDS00005">
    <property type="entry name" value="Isoprenoid_Synthase_Type_I"/>
    <property type="match status" value="1"/>
</dbReference>
<dbReference type="InterPro" id="IPR034741">
    <property type="entry name" value="Terpene_cyclase-like_1_C"/>
</dbReference>
<dbReference type="InterPro" id="IPR008949">
    <property type="entry name" value="Isoprenoid_synthase_dom_sf"/>
</dbReference>
<evidence type="ECO:0000259" key="8">
    <source>
        <dbReference type="Pfam" id="PF03936"/>
    </source>
</evidence>
<dbReference type="SUPFAM" id="SSF48239">
    <property type="entry name" value="Terpenoid cyclases/Protein prenyltransferases"/>
    <property type="match status" value="1"/>
</dbReference>
<dbReference type="Pfam" id="PF03936">
    <property type="entry name" value="Terpene_synth_C"/>
    <property type="match status" value="1"/>
</dbReference>
<dbReference type="InterPro" id="IPR001906">
    <property type="entry name" value="Terpene_synth_N"/>
</dbReference>
<keyword evidence="4" id="KW-0479">Metal-binding</keyword>
<dbReference type="CDD" id="cd00684">
    <property type="entry name" value="Terpene_cyclase_plant_C1"/>
    <property type="match status" value="1"/>
</dbReference>
<comment type="cofactor">
    <cofactor evidence="1">
        <name>Mg(2+)</name>
        <dbReference type="ChEBI" id="CHEBI:18420"/>
    </cofactor>
</comment>
<comment type="pathway">
    <text evidence="2">Terpene metabolism; oleoresin biosynthesis.</text>
</comment>
<evidence type="ECO:0000256" key="2">
    <source>
        <dbReference type="ARBA" id="ARBA00005140"/>
    </source>
</evidence>
<dbReference type="Gene3D" id="1.10.600.10">
    <property type="entry name" value="Farnesyl Diphosphate Synthase"/>
    <property type="match status" value="1"/>
</dbReference>
<keyword evidence="6" id="KW-0456">Lyase</keyword>
<dbReference type="SUPFAM" id="SSF48576">
    <property type="entry name" value="Terpenoid synthases"/>
    <property type="match status" value="1"/>
</dbReference>